<dbReference type="InterPro" id="IPR011008">
    <property type="entry name" value="Dimeric_a/b-barrel"/>
</dbReference>
<keyword evidence="4" id="KW-1185">Reference proteome</keyword>
<dbReference type="Proteomes" id="UP000649289">
    <property type="component" value="Unassembled WGS sequence"/>
</dbReference>
<dbReference type="InterPro" id="IPR005545">
    <property type="entry name" value="YCII"/>
</dbReference>
<evidence type="ECO:0000313" key="4">
    <source>
        <dbReference type="Proteomes" id="UP000649289"/>
    </source>
</evidence>
<dbReference type="Pfam" id="PF03795">
    <property type="entry name" value="YCII"/>
    <property type="match status" value="1"/>
</dbReference>
<accession>A0ABR8MEX6</accession>
<evidence type="ECO:0000256" key="1">
    <source>
        <dbReference type="ARBA" id="ARBA00007689"/>
    </source>
</evidence>
<sequence length="118" mass="12945">MTDYIVLLFGDTEAWWDSPEEGKKATYDVHGRFTAELVRRGHTIVGGAELPRASEAKSLAPHADVVTDGPWAETTEQLGGYYEVSTDDLDDLMDVCRILSDTGDAVEVRRKLTGEVAS</sequence>
<gene>
    <name evidence="3" type="ORF">IEZ25_08515</name>
</gene>
<dbReference type="Gene3D" id="3.30.70.1060">
    <property type="entry name" value="Dimeric alpha+beta barrel"/>
    <property type="match status" value="1"/>
</dbReference>
<evidence type="ECO:0000313" key="3">
    <source>
        <dbReference type="EMBL" id="MBD3914652.1"/>
    </source>
</evidence>
<comment type="caution">
    <text evidence="3">The sequence shown here is derived from an EMBL/GenBank/DDBJ whole genome shotgun (WGS) entry which is preliminary data.</text>
</comment>
<name>A0ABR8MEX6_9ACTN</name>
<evidence type="ECO:0000259" key="2">
    <source>
        <dbReference type="Pfam" id="PF03795"/>
    </source>
</evidence>
<organism evidence="3 4">
    <name type="scientific">Nocardioides hwasunensis</name>
    <dbReference type="NCBI Taxonomy" id="397258"/>
    <lineage>
        <taxon>Bacteria</taxon>
        <taxon>Bacillati</taxon>
        <taxon>Actinomycetota</taxon>
        <taxon>Actinomycetes</taxon>
        <taxon>Propionibacteriales</taxon>
        <taxon>Nocardioidaceae</taxon>
        <taxon>Nocardioides</taxon>
    </lineage>
</organism>
<protein>
    <submittedName>
        <fullName evidence="3">Transcription initiation protein</fullName>
    </submittedName>
</protein>
<dbReference type="EMBL" id="JACXYY010000003">
    <property type="protein sequence ID" value="MBD3914652.1"/>
    <property type="molecule type" value="Genomic_DNA"/>
</dbReference>
<reference evidence="3 4" key="1">
    <citation type="submission" date="2020-09" db="EMBL/GenBank/DDBJ databases">
        <title>novel species in genus Nocardioides.</title>
        <authorList>
            <person name="Zhang G."/>
        </authorList>
    </citation>
    <scope>NUCLEOTIDE SEQUENCE [LARGE SCALE GENOMIC DNA]</scope>
    <source>
        <strain evidence="3 4">19197</strain>
    </source>
</reference>
<proteinExistence type="inferred from homology"/>
<dbReference type="RefSeq" id="WP_191198975.1">
    <property type="nucleotide sequence ID" value="NZ_BAAAPA010000004.1"/>
</dbReference>
<dbReference type="SUPFAM" id="SSF54909">
    <property type="entry name" value="Dimeric alpha+beta barrel"/>
    <property type="match status" value="1"/>
</dbReference>
<feature type="domain" description="YCII-related" evidence="2">
    <location>
        <begin position="21"/>
        <end position="96"/>
    </location>
</feature>
<comment type="similarity">
    <text evidence="1">Belongs to the YciI family.</text>
</comment>